<dbReference type="EMBL" id="JANBOI010001588">
    <property type="protein sequence ID" value="KAJ1726395.1"/>
    <property type="molecule type" value="Genomic_DNA"/>
</dbReference>
<feature type="non-terminal residue" evidence="1">
    <location>
        <position position="66"/>
    </location>
</feature>
<sequence>PEAASSFAGGISELKGFVKHLVPNLGTIAVDCASNSQPAAAVAMGRVYQAIRDLVPSTDPEHAAGK</sequence>
<evidence type="ECO:0000313" key="1">
    <source>
        <dbReference type="EMBL" id="KAJ1726395.1"/>
    </source>
</evidence>
<comment type="caution">
    <text evidence="1">The sequence shown here is derived from an EMBL/GenBank/DDBJ whole genome shotgun (WGS) entry which is preliminary data.</text>
</comment>
<keyword evidence="2" id="KW-1185">Reference proteome</keyword>
<gene>
    <name evidence="1" type="ORF">LPJ61_005216</name>
</gene>
<organism evidence="1 2">
    <name type="scientific">Coemansia biformis</name>
    <dbReference type="NCBI Taxonomy" id="1286918"/>
    <lineage>
        <taxon>Eukaryota</taxon>
        <taxon>Fungi</taxon>
        <taxon>Fungi incertae sedis</taxon>
        <taxon>Zoopagomycota</taxon>
        <taxon>Kickxellomycotina</taxon>
        <taxon>Kickxellomycetes</taxon>
        <taxon>Kickxellales</taxon>
        <taxon>Kickxellaceae</taxon>
        <taxon>Coemansia</taxon>
    </lineage>
</organism>
<dbReference type="Proteomes" id="UP001143981">
    <property type="component" value="Unassembled WGS sequence"/>
</dbReference>
<protein>
    <submittedName>
        <fullName evidence="1">Uncharacterized protein</fullName>
    </submittedName>
</protein>
<reference evidence="1" key="1">
    <citation type="submission" date="2022-07" db="EMBL/GenBank/DDBJ databases">
        <title>Phylogenomic reconstructions and comparative analyses of Kickxellomycotina fungi.</title>
        <authorList>
            <person name="Reynolds N.K."/>
            <person name="Stajich J.E."/>
            <person name="Barry K."/>
            <person name="Grigoriev I.V."/>
            <person name="Crous P."/>
            <person name="Smith M.E."/>
        </authorList>
    </citation>
    <scope>NUCLEOTIDE SEQUENCE</scope>
    <source>
        <strain evidence="1">BCRC 34381</strain>
    </source>
</reference>
<name>A0A9W7Y756_9FUNG</name>
<evidence type="ECO:0000313" key="2">
    <source>
        <dbReference type="Proteomes" id="UP001143981"/>
    </source>
</evidence>
<accession>A0A9W7Y756</accession>
<feature type="non-terminal residue" evidence="1">
    <location>
        <position position="1"/>
    </location>
</feature>
<proteinExistence type="predicted"/>
<dbReference type="AlphaFoldDB" id="A0A9W7Y756"/>